<dbReference type="Proteomes" id="UP000054926">
    <property type="component" value="Unassembled WGS sequence"/>
</dbReference>
<comment type="caution">
    <text evidence="1">The sequence shown here is derived from an EMBL/GenBank/DDBJ whole genome shotgun (WGS) entry which is preliminary data.</text>
</comment>
<accession>A0A0W0ZCL7</accession>
<reference evidence="1 2" key="1">
    <citation type="submission" date="2015-11" db="EMBL/GenBank/DDBJ databases">
        <title>Genomic analysis of 38 Legionella species identifies large and diverse effector repertoires.</title>
        <authorList>
            <person name="Burstein D."/>
            <person name="Amaro F."/>
            <person name="Zusman T."/>
            <person name="Lifshitz Z."/>
            <person name="Cohen O."/>
            <person name="Gilbert J.A."/>
            <person name="Pupko T."/>
            <person name="Shuman H.A."/>
            <person name="Segal G."/>
        </authorList>
    </citation>
    <scope>NUCLEOTIDE SEQUENCE [LARGE SCALE GENOMIC DNA]</scope>
    <source>
        <strain evidence="1 2">IMVS3376</strain>
    </source>
</reference>
<sequence length="129" mass="15101">MDNTDISDDMRRFILNSVPSIPYLEVILLMRHEPHREWSLHDVAQRIFISDSSAEEILKQLVNAGIIIVSTQWPPLYQFYPKDDFLKNMLDQLAATYSLHLIEVTNLIHSNIDQKAQRFANAFTWKKDT</sequence>
<name>A0A0W0ZCL7_9GAMM</name>
<evidence type="ECO:0000313" key="2">
    <source>
        <dbReference type="Proteomes" id="UP000054926"/>
    </source>
</evidence>
<dbReference type="RefSeq" id="WP_058511936.1">
    <property type="nucleotide sequence ID" value="NZ_DAIOMV010000002.1"/>
</dbReference>
<proteinExistence type="predicted"/>
<dbReference type="AlphaFoldDB" id="A0A0W0ZCL7"/>
<evidence type="ECO:0008006" key="3">
    <source>
        <dbReference type="Google" id="ProtNLM"/>
    </source>
</evidence>
<protein>
    <recommendedName>
        <fullName evidence="3">Transcriptional regulator</fullName>
    </recommendedName>
</protein>
<gene>
    <name evidence="1" type="ORF">Lste_3091</name>
</gene>
<dbReference type="PATRIC" id="fig|947033.5.peg.3276"/>
<organism evidence="1 2">
    <name type="scientific">Legionella steelei</name>
    <dbReference type="NCBI Taxonomy" id="947033"/>
    <lineage>
        <taxon>Bacteria</taxon>
        <taxon>Pseudomonadati</taxon>
        <taxon>Pseudomonadota</taxon>
        <taxon>Gammaproteobacteria</taxon>
        <taxon>Legionellales</taxon>
        <taxon>Legionellaceae</taxon>
        <taxon>Legionella</taxon>
    </lineage>
</organism>
<dbReference type="OrthoDB" id="9798172at2"/>
<dbReference type="EMBL" id="LNYY01000021">
    <property type="protein sequence ID" value="KTD66885.1"/>
    <property type="molecule type" value="Genomic_DNA"/>
</dbReference>
<keyword evidence="2" id="KW-1185">Reference proteome</keyword>
<evidence type="ECO:0000313" key="1">
    <source>
        <dbReference type="EMBL" id="KTD66885.1"/>
    </source>
</evidence>
<dbReference type="STRING" id="947033.Lste_3091"/>